<organism evidence="10 11">
    <name type="scientific">Drosophila pseudoobscura pseudoobscura</name>
    <name type="common">Fruit fly</name>
    <dbReference type="NCBI Taxonomy" id="46245"/>
    <lineage>
        <taxon>Eukaryota</taxon>
        <taxon>Metazoa</taxon>
        <taxon>Ecdysozoa</taxon>
        <taxon>Arthropoda</taxon>
        <taxon>Hexapoda</taxon>
        <taxon>Insecta</taxon>
        <taxon>Pterygota</taxon>
        <taxon>Neoptera</taxon>
        <taxon>Endopterygota</taxon>
        <taxon>Diptera</taxon>
        <taxon>Brachycera</taxon>
        <taxon>Muscomorpha</taxon>
        <taxon>Ephydroidea</taxon>
        <taxon>Drosophilidae</taxon>
        <taxon>Drosophila</taxon>
        <taxon>Sophophora</taxon>
    </lineage>
</organism>
<reference evidence="11" key="1">
    <citation type="submission" date="2025-08" db="UniProtKB">
        <authorList>
            <consortium name="RefSeq"/>
        </authorList>
    </citation>
    <scope>IDENTIFICATION</scope>
    <source>
        <strain evidence="11">MV-25-SWS-2005</strain>
        <tissue evidence="11">Whole body</tissue>
    </source>
</reference>
<dbReference type="Gene3D" id="3.90.640.10">
    <property type="entry name" value="Actin, Chain A, domain 4"/>
    <property type="match status" value="1"/>
</dbReference>
<evidence type="ECO:0000256" key="8">
    <source>
        <dbReference type="ARBA" id="ARBA00049360"/>
    </source>
</evidence>
<dbReference type="FunFam" id="3.30.420.40:FF:000148">
    <property type="entry name" value="Actin, alpha skeletal muscle"/>
    <property type="match status" value="1"/>
</dbReference>
<evidence type="ECO:0000256" key="3">
    <source>
        <dbReference type="ARBA" id="ARBA00022490"/>
    </source>
</evidence>
<proteinExistence type="inferred from homology"/>
<sequence length="379" mass="41584">MAALVMDIGSGICKVGFGGDDAPTAIFPSIVGRPRHVTAMLGIGSNRPYGAGRVEAYVGDEAQKSRGVLALKYPIERGAVVDWDDMEKIWHYAFHKVMGVAPEEHPVLLAEPPLNAKGSRETVTQIMFEKFDTPAMYLAVQAVLTLYATGRTTGMVVDSGDGVTHSVPIFEGYAVTHGVSHLELAGRDLTDYMMRILHESGSSFQTTAEREIVRDLKERHCYVALDFDQEMHKASVDSSLQKSYQLPDGQTVSVASERFRCPEALFQPGLLGVESCGVHEATNKSILKCEVDIRKNLYNNIVLSGGTTMFAGLPERLQKELNLLAPSTTRIKIDAPSDRSISVWLGGSILSSLSVFQQMWVTKEDYDEVGPSIVHRKCF</sequence>
<evidence type="ECO:0000313" key="11">
    <source>
        <dbReference type="RefSeq" id="XP_002132912.2"/>
    </source>
</evidence>
<keyword evidence="5" id="KW-0378">Hydrolase</keyword>
<dbReference type="FunFam" id="3.30.420.40:FF:000058">
    <property type="entry name" value="Putative actin-related protein 5"/>
    <property type="match status" value="1"/>
</dbReference>
<dbReference type="SUPFAM" id="SSF53067">
    <property type="entry name" value="Actin-like ATPase domain"/>
    <property type="match status" value="2"/>
</dbReference>
<accession>A0A6I8UXV5</accession>
<dbReference type="FunFam" id="3.90.640.10:FF:000047">
    <property type="entry name" value="Actin, alpha skeletal muscle"/>
    <property type="match status" value="1"/>
</dbReference>
<dbReference type="RefSeq" id="XP_002132912.2">
    <property type="nucleotide sequence ID" value="XM_002132876.3"/>
</dbReference>
<keyword evidence="3" id="KW-0963">Cytoplasm</keyword>
<evidence type="ECO:0000256" key="2">
    <source>
        <dbReference type="ARBA" id="ARBA00006752"/>
    </source>
</evidence>
<dbReference type="Pfam" id="PF00022">
    <property type="entry name" value="Actin"/>
    <property type="match status" value="1"/>
</dbReference>
<dbReference type="InterPro" id="IPR004001">
    <property type="entry name" value="Actin_CS"/>
</dbReference>
<evidence type="ECO:0000256" key="9">
    <source>
        <dbReference type="RuleBase" id="RU000487"/>
    </source>
</evidence>
<keyword evidence="7" id="KW-0206">Cytoskeleton</keyword>
<evidence type="ECO:0000256" key="4">
    <source>
        <dbReference type="ARBA" id="ARBA00022741"/>
    </source>
</evidence>
<dbReference type="InParanoid" id="A0A6I8UXV5"/>
<dbReference type="SMART" id="SM00268">
    <property type="entry name" value="ACTIN"/>
    <property type="match status" value="1"/>
</dbReference>
<dbReference type="PRINTS" id="PR00190">
    <property type="entry name" value="ACTIN"/>
</dbReference>
<dbReference type="Gene3D" id="3.30.420.40">
    <property type="match status" value="2"/>
</dbReference>
<evidence type="ECO:0000256" key="6">
    <source>
        <dbReference type="ARBA" id="ARBA00022840"/>
    </source>
</evidence>
<evidence type="ECO:0000313" key="10">
    <source>
        <dbReference type="Proteomes" id="UP000001819"/>
    </source>
</evidence>
<dbReference type="KEGG" id="dpo:6903211"/>
<dbReference type="InterPro" id="IPR004000">
    <property type="entry name" value="Actin"/>
</dbReference>
<gene>
    <name evidence="11" type="primary">LOC6903211</name>
</gene>
<dbReference type="Proteomes" id="UP000001819">
    <property type="component" value="Chromosome 4"/>
</dbReference>
<comment type="catalytic activity">
    <reaction evidence="8">
        <text>ATP + H2O = ADP + phosphate + H(+)</text>
        <dbReference type="Rhea" id="RHEA:13065"/>
        <dbReference type="ChEBI" id="CHEBI:15377"/>
        <dbReference type="ChEBI" id="CHEBI:15378"/>
        <dbReference type="ChEBI" id="CHEBI:30616"/>
        <dbReference type="ChEBI" id="CHEBI:43474"/>
        <dbReference type="ChEBI" id="CHEBI:456216"/>
    </reaction>
</comment>
<dbReference type="PANTHER" id="PTHR11937">
    <property type="entry name" value="ACTIN"/>
    <property type="match status" value="1"/>
</dbReference>
<comment type="similarity">
    <text evidence="2 9">Belongs to the actin family.</text>
</comment>
<evidence type="ECO:0000256" key="1">
    <source>
        <dbReference type="ARBA" id="ARBA00004245"/>
    </source>
</evidence>
<keyword evidence="4" id="KW-0547">Nucleotide-binding</keyword>
<comment type="subcellular location">
    <subcellularLocation>
        <location evidence="1">Cytoplasm</location>
        <location evidence="1">Cytoskeleton</location>
    </subcellularLocation>
</comment>
<dbReference type="GO" id="GO:0016787">
    <property type="term" value="F:hydrolase activity"/>
    <property type="evidence" value="ECO:0007669"/>
    <property type="project" value="UniProtKB-KW"/>
</dbReference>
<protein>
    <submittedName>
        <fullName evidence="11">Actin, clone 302-like</fullName>
    </submittedName>
</protein>
<dbReference type="GO" id="GO:0005856">
    <property type="term" value="C:cytoskeleton"/>
    <property type="evidence" value="ECO:0007669"/>
    <property type="project" value="UniProtKB-SubCell"/>
</dbReference>
<evidence type="ECO:0000256" key="7">
    <source>
        <dbReference type="ARBA" id="ARBA00023212"/>
    </source>
</evidence>
<dbReference type="GO" id="GO:0005524">
    <property type="term" value="F:ATP binding"/>
    <property type="evidence" value="ECO:0007669"/>
    <property type="project" value="UniProtKB-KW"/>
</dbReference>
<dbReference type="AlphaFoldDB" id="A0A6I8UXV5"/>
<keyword evidence="6" id="KW-0067">ATP-binding</keyword>
<dbReference type="PROSITE" id="PS00432">
    <property type="entry name" value="ACTINS_2"/>
    <property type="match status" value="1"/>
</dbReference>
<dbReference type="InterPro" id="IPR043129">
    <property type="entry name" value="ATPase_NBD"/>
</dbReference>
<name>A0A6I8UXV5_DROPS</name>
<keyword evidence="10" id="KW-1185">Reference proteome</keyword>
<evidence type="ECO:0000256" key="5">
    <source>
        <dbReference type="ARBA" id="ARBA00022801"/>
    </source>
</evidence>